<dbReference type="STRING" id="559304.G8YE88"/>
<feature type="compositionally biased region" description="Basic and acidic residues" evidence="1">
    <location>
        <begin position="1069"/>
        <end position="1084"/>
    </location>
</feature>
<feature type="region of interest" description="Disordered" evidence="1">
    <location>
        <begin position="1217"/>
        <end position="1255"/>
    </location>
</feature>
<feature type="compositionally biased region" description="Polar residues" evidence="1">
    <location>
        <begin position="498"/>
        <end position="519"/>
    </location>
</feature>
<feature type="compositionally biased region" description="Low complexity" evidence="1">
    <location>
        <begin position="714"/>
        <end position="723"/>
    </location>
</feature>
<sequence length="1461" mass="157261">MDAETDIRSTGTGRRGSFSSAVTTNSSTSVPSTVRAMSTEDLMAVDDKFKKKPLKKQTAVADGGVFHKAGSGAYYFPNGEVFRPRTSTTPRKHHRHKPQPGHPSSRVPPVASTGTYPGQRANSLGAAVPRSQSVTNLRAGQQKREAREALTQSIRASKGDTPTNIQVGEFTSVRSASLSGDTVPPSGGINGSGRYAGPAASPVSRYGSHSSANLAAWSPLASPSVPGTMRFQSHNILRDAASPDTYPSSAALSHSDIPAVPDVRQLGALSEQNLTSWSFAHSNHSSSSTPQTSISTTAETANDTPRTSTSTMADHKEAFESPVDGAIPAVFPTTTSAAAATPVGAKSAAQSSRDGTPEAANAAGHSNTHLTPNPVNMGASRSSSVYEDSSDDRSNEQSCASASSQQSASPVFSSQAHFDRESSSGSDDPLATARPASPSEFSPVPPPVPEKDDAPAAPNGTPKTVYASPAGSPASHGDASHALHASGASDHYEAATASAPTIRQATATTAETPPLGSSSDADREVFTTPAETAPSSSPDRSPDLSPARQLSFEPHSPSRMSSPEALAKALPGAQAESQVASQAHSPPEHHQAESPASSLQRRSSQNSSPNVLPDQPDRYAPGVTPEGIAPSMQYSPAHKPEIDQSETDLKETMIKGEDKIKENNQVDPIKEKNFFDFHQNDVFNRLLNDDQQEVPPRGDIRFVGNKIRKHERSASSISSFSSIVNEESQKSPRKGGKRNSHNQHKDTGGDDITQQQDSMRVGYAHSDEDKVFGSGGEIEAWKSDLSNMVTSGIEEDEFSDGGHSVSDPSDPSEPSEPETATAATTPAPSAAGKTSAMASSVPDLRSPAATPRNAYADDDDVHSQRTVATLKTVQTAQTTQTTHTAQTTQTRSAAAASSPSVPNTKELLRALKAQKQTGGSPGTSMPPSPAKSTVSHAAPSRTSRESGRSRMVKSPTMTGIKGIWKKMFDNGAKGMAQKDTGAKPEPAAVPKPARPQQRNRSGSMVSFMTRRNSGIIESEPVTPRQSTSESVASTVTDEATSKAPRGFQSRYNQRSFSITNLRALVKGNSSRDELSSSKPRDTQEKNSSGFGRRLRPSASKSSLNIFVGRSGQGHHSTTVLSRDQPQPSKPQSKAVNDEKEDNETLNEELAEKEKNGLSLEKLPSIEQDNDMFDDFLDTFEETFENMGKNPSKMYSKSINELFLRDDELTKDQIKDQQIRDNQAQDEENYSSDDNRPPIEEETVLGYPEPNLSDSEDDYMDENIRYLRNEFVIPFDILPEPDIDIASDNGDVSKTLDPKLNGASIKRLNDLSVETIRISNKQLNNLFHDSNDVDKSQLPIHLKHIGQFSEYGDVEVSVRKFEPYVVEDGAIFADDLKSKITSIIKSNGKHDRAPKKNVQFSNKISINETFSPDSYKRYNKSVTQYTLTEASEINKIKNELNLFKCKEMLVHEKSQNNTHFFY</sequence>
<feature type="region of interest" description="Disordered" evidence="1">
    <location>
        <begin position="77"/>
        <end position="211"/>
    </location>
</feature>
<name>G8YE88_PICSO</name>
<feature type="compositionally biased region" description="Basic residues" evidence="1">
    <location>
        <begin position="90"/>
        <end position="99"/>
    </location>
</feature>
<feature type="compositionally biased region" description="Low complexity" evidence="1">
    <location>
        <begin position="396"/>
        <end position="416"/>
    </location>
</feature>
<feature type="region of interest" description="Disordered" evidence="1">
    <location>
        <begin position="280"/>
        <end position="311"/>
    </location>
</feature>
<feature type="compositionally biased region" description="Acidic residues" evidence="1">
    <location>
        <begin position="1138"/>
        <end position="1148"/>
    </location>
</feature>
<feature type="compositionally biased region" description="Polar residues" evidence="1">
    <location>
        <begin position="364"/>
        <end position="374"/>
    </location>
</feature>
<dbReference type="HOGENOM" id="CLU_261744_0_0_1"/>
<dbReference type="OrthoDB" id="5563016at2759"/>
<feature type="compositionally biased region" description="Low complexity" evidence="1">
    <location>
        <begin position="533"/>
        <end position="548"/>
    </location>
</feature>
<dbReference type="eggNOG" id="ENOG502SE7G">
    <property type="taxonomic scope" value="Eukaryota"/>
</dbReference>
<feature type="compositionally biased region" description="Polar residues" evidence="1">
    <location>
        <begin position="130"/>
        <end position="139"/>
    </location>
</feature>
<feature type="compositionally biased region" description="Low complexity" evidence="1">
    <location>
        <begin position="8"/>
        <end position="34"/>
    </location>
</feature>
<feature type="compositionally biased region" description="Polar residues" evidence="1">
    <location>
        <begin position="1113"/>
        <end position="1134"/>
    </location>
</feature>
<feature type="compositionally biased region" description="Low complexity" evidence="1">
    <location>
        <begin position="866"/>
        <end position="896"/>
    </location>
</feature>
<keyword evidence="3" id="KW-1185">Reference proteome</keyword>
<feature type="region of interest" description="Disordered" evidence="1">
    <location>
        <begin position="704"/>
        <end position="1054"/>
    </location>
</feature>
<proteinExistence type="predicted"/>
<reference evidence="2 3" key="1">
    <citation type="journal article" date="2012" name="G3 (Bethesda)">
        <title>Pichia sorbitophila, an interspecies yeast hybrid reveals early steps of genome resolution following polyploidization.</title>
        <authorList>
            <person name="Leh Louis V."/>
            <person name="Despons L."/>
            <person name="Friedrich A."/>
            <person name="Martin T."/>
            <person name="Durrens P."/>
            <person name="Casaregola S."/>
            <person name="Neuveglise C."/>
            <person name="Fairhead C."/>
            <person name="Marck C."/>
            <person name="Cruz J.A."/>
            <person name="Straub M.L."/>
            <person name="Kugler V."/>
            <person name="Sacerdot C."/>
            <person name="Uzunov Z."/>
            <person name="Thierry A."/>
            <person name="Weiss S."/>
            <person name="Bleykasten C."/>
            <person name="De Montigny J."/>
            <person name="Jacques N."/>
            <person name="Jung P."/>
            <person name="Lemaire M."/>
            <person name="Mallet S."/>
            <person name="Morel G."/>
            <person name="Richard G.F."/>
            <person name="Sarkar A."/>
            <person name="Savel G."/>
            <person name="Schacherer J."/>
            <person name="Seret M.L."/>
            <person name="Talla E."/>
            <person name="Samson G."/>
            <person name="Jubin C."/>
            <person name="Poulain J."/>
            <person name="Vacherie B."/>
            <person name="Barbe V."/>
            <person name="Pelletier E."/>
            <person name="Sherman D.J."/>
            <person name="Westhof E."/>
            <person name="Weissenbach J."/>
            <person name="Baret P.V."/>
            <person name="Wincker P."/>
            <person name="Gaillardin C."/>
            <person name="Dujon B."/>
            <person name="Souciet J.L."/>
        </authorList>
    </citation>
    <scope>NUCLEOTIDE SEQUENCE [LARGE SCALE GENOMIC DNA]</scope>
    <source>
        <strain evidence="3">ATCC MYA-4447 / BCRC 22081 / CBS 7064 / NBRC 10061 / NRRL Y-12695</strain>
    </source>
</reference>
<feature type="region of interest" description="Disordered" evidence="1">
    <location>
        <begin position="1"/>
        <end position="39"/>
    </location>
</feature>
<feature type="compositionally biased region" description="Low complexity" evidence="1">
    <location>
        <begin position="817"/>
        <end position="831"/>
    </location>
</feature>
<accession>G8YE88</accession>
<evidence type="ECO:0000313" key="3">
    <source>
        <dbReference type="Proteomes" id="UP000005222"/>
    </source>
</evidence>
<feature type="compositionally biased region" description="Low complexity" evidence="1">
    <location>
        <begin position="597"/>
        <end position="608"/>
    </location>
</feature>
<gene>
    <name evidence="2" type="primary">Piso0_002145</name>
    <name evidence="2" type="ORF">GNLVRS01_PISO0I03836g</name>
</gene>
<feature type="compositionally biased region" description="Polar residues" evidence="1">
    <location>
        <begin position="1023"/>
        <end position="1038"/>
    </location>
</feature>
<feature type="compositionally biased region" description="Low complexity" evidence="1">
    <location>
        <begin position="338"/>
        <end position="349"/>
    </location>
</feature>
<feature type="compositionally biased region" description="Low complexity" evidence="1">
    <location>
        <begin position="280"/>
        <end position="297"/>
    </location>
</feature>
<evidence type="ECO:0000313" key="2">
    <source>
        <dbReference type="EMBL" id="CCE81487.1"/>
    </source>
</evidence>
<feature type="compositionally biased region" description="Polar residues" evidence="1">
    <location>
        <begin position="298"/>
        <end position="311"/>
    </location>
</feature>
<organism evidence="2 3">
    <name type="scientific">Pichia sorbitophila (strain ATCC MYA-4447 / BCRC 22081 / CBS 7064 / NBRC 10061 / NRRL Y-12695)</name>
    <name type="common">Hybrid yeast</name>
    <dbReference type="NCBI Taxonomy" id="559304"/>
    <lineage>
        <taxon>Eukaryota</taxon>
        <taxon>Fungi</taxon>
        <taxon>Dikarya</taxon>
        <taxon>Ascomycota</taxon>
        <taxon>Saccharomycotina</taxon>
        <taxon>Pichiomycetes</taxon>
        <taxon>Debaryomycetaceae</taxon>
        <taxon>Millerozyma</taxon>
    </lineage>
</organism>
<feature type="compositionally biased region" description="Basic residues" evidence="1">
    <location>
        <begin position="731"/>
        <end position="742"/>
    </location>
</feature>
<evidence type="ECO:0000256" key="1">
    <source>
        <dbReference type="SAM" id="MobiDB-lite"/>
    </source>
</evidence>
<dbReference type="InParanoid" id="G8YE88"/>
<dbReference type="EMBL" id="FO082051">
    <property type="protein sequence ID" value="CCE81487.1"/>
    <property type="molecule type" value="Genomic_DNA"/>
</dbReference>
<feature type="compositionally biased region" description="Basic and acidic residues" evidence="1">
    <location>
        <begin position="638"/>
        <end position="667"/>
    </location>
</feature>
<feature type="compositionally biased region" description="Polar residues" evidence="1">
    <location>
        <begin position="112"/>
        <end position="122"/>
    </location>
</feature>
<feature type="compositionally biased region" description="Polar residues" evidence="1">
    <location>
        <begin position="996"/>
        <end position="1012"/>
    </location>
</feature>
<dbReference type="OMA" id="YYKCNEM"/>
<dbReference type="Proteomes" id="UP000005222">
    <property type="component" value="Chromosome I"/>
</dbReference>
<feature type="region of interest" description="Disordered" evidence="1">
    <location>
        <begin position="338"/>
        <end position="667"/>
    </location>
</feature>
<feature type="compositionally biased region" description="Polar residues" evidence="1">
    <location>
        <begin position="575"/>
        <end position="584"/>
    </location>
</feature>
<feature type="region of interest" description="Disordered" evidence="1">
    <location>
        <begin position="1067"/>
        <end position="1164"/>
    </location>
</feature>
<protein>
    <submittedName>
        <fullName evidence="2">Piso0_002145 protein</fullName>
    </submittedName>
</protein>
<feature type="compositionally biased region" description="Polar residues" evidence="1">
    <location>
        <begin position="150"/>
        <end position="166"/>
    </location>
</feature>